<dbReference type="PANTHER" id="PTHR31306">
    <property type="entry name" value="ALPHA-1,6-MANNOSYLTRANSFERASE MNN11-RELATED"/>
    <property type="match status" value="1"/>
</dbReference>
<organism evidence="4 5">
    <name type="scientific">Tothia fuscella</name>
    <dbReference type="NCBI Taxonomy" id="1048955"/>
    <lineage>
        <taxon>Eukaryota</taxon>
        <taxon>Fungi</taxon>
        <taxon>Dikarya</taxon>
        <taxon>Ascomycota</taxon>
        <taxon>Pezizomycotina</taxon>
        <taxon>Dothideomycetes</taxon>
        <taxon>Pleosporomycetidae</taxon>
        <taxon>Venturiales</taxon>
        <taxon>Cylindrosympodiaceae</taxon>
        <taxon>Tothia</taxon>
    </lineage>
</organism>
<evidence type="ECO:0000256" key="1">
    <source>
        <dbReference type="ARBA" id="ARBA00005664"/>
    </source>
</evidence>
<proteinExistence type="inferred from homology"/>
<keyword evidence="3" id="KW-0808">Transferase</keyword>
<evidence type="ECO:0008006" key="6">
    <source>
        <dbReference type="Google" id="ProtNLM"/>
    </source>
</evidence>
<keyword evidence="2" id="KW-0328">Glycosyltransferase</keyword>
<evidence type="ECO:0000313" key="4">
    <source>
        <dbReference type="EMBL" id="KAF2424229.1"/>
    </source>
</evidence>
<dbReference type="GO" id="GO:0006487">
    <property type="term" value="P:protein N-linked glycosylation"/>
    <property type="evidence" value="ECO:0007669"/>
    <property type="project" value="TreeGrafter"/>
</dbReference>
<accession>A0A9P4NK82</accession>
<keyword evidence="5" id="KW-1185">Reference proteome</keyword>
<comment type="similarity">
    <text evidence="1">Belongs to the glycosyltransferase 34 family.</text>
</comment>
<sequence length="265" mass="30850">MFFVLHLGTSDSLAASSYGSTLSKAKGPLSQPPGFRPLNESKFAIVTFTTEQKSFTHLSLKNKAYYAKKHGYDFYVDYEQHNERGLMWSKFDMVQRVANMSKYDWVWWMDFDTLITNTNTKLEDVVAESLKGLENANSVDWLFTPDCFELNAGSFLTRATPRINKFVNAVIEYHETHATQEHQLSEQDCMRDIMFKEKRFLDNTHFIPQHKINAFPAEIPCFDQTKIKWEPGTFAIHFAGAWAHVHDMDDPTGYLMKKYEKEIIW</sequence>
<gene>
    <name evidence="4" type="ORF">EJ08DRAFT_700824</name>
</gene>
<dbReference type="PANTHER" id="PTHR31306:SF5">
    <property type="entry name" value="ALPHA-1,6-MANNOSYLTRANSFERASE MNN10-RELATED"/>
    <property type="match status" value="1"/>
</dbReference>
<dbReference type="SUPFAM" id="SSF53448">
    <property type="entry name" value="Nucleotide-diphospho-sugar transferases"/>
    <property type="match status" value="1"/>
</dbReference>
<evidence type="ECO:0000256" key="2">
    <source>
        <dbReference type="ARBA" id="ARBA00022676"/>
    </source>
</evidence>
<dbReference type="InterPro" id="IPR008630">
    <property type="entry name" value="Glyco_trans_34"/>
</dbReference>
<evidence type="ECO:0000313" key="5">
    <source>
        <dbReference type="Proteomes" id="UP000800235"/>
    </source>
</evidence>
<dbReference type="Proteomes" id="UP000800235">
    <property type="component" value="Unassembled WGS sequence"/>
</dbReference>
<dbReference type="OrthoDB" id="205108at2759"/>
<dbReference type="EMBL" id="MU007076">
    <property type="protein sequence ID" value="KAF2424229.1"/>
    <property type="molecule type" value="Genomic_DNA"/>
</dbReference>
<dbReference type="AlphaFoldDB" id="A0A9P4NK82"/>
<dbReference type="InterPro" id="IPR029044">
    <property type="entry name" value="Nucleotide-diphossugar_trans"/>
</dbReference>
<dbReference type="Pfam" id="PF05637">
    <property type="entry name" value="Glyco_transf_34"/>
    <property type="match status" value="2"/>
</dbReference>
<comment type="caution">
    <text evidence="4">The sequence shown here is derived from an EMBL/GenBank/DDBJ whole genome shotgun (WGS) entry which is preliminary data.</text>
</comment>
<dbReference type="Gene3D" id="3.90.550.10">
    <property type="entry name" value="Spore Coat Polysaccharide Biosynthesis Protein SpsA, Chain A"/>
    <property type="match status" value="1"/>
</dbReference>
<name>A0A9P4NK82_9PEZI</name>
<dbReference type="GO" id="GO:0016757">
    <property type="term" value="F:glycosyltransferase activity"/>
    <property type="evidence" value="ECO:0007669"/>
    <property type="project" value="UniProtKB-KW"/>
</dbReference>
<reference evidence="4" key="1">
    <citation type="journal article" date="2020" name="Stud. Mycol.">
        <title>101 Dothideomycetes genomes: a test case for predicting lifestyles and emergence of pathogens.</title>
        <authorList>
            <person name="Haridas S."/>
            <person name="Albert R."/>
            <person name="Binder M."/>
            <person name="Bloem J."/>
            <person name="Labutti K."/>
            <person name="Salamov A."/>
            <person name="Andreopoulos B."/>
            <person name="Baker S."/>
            <person name="Barry K."/>
            <person name="Bills G."/>
            <person name="Bluhm B."/>
            <person name="Cannon C."/>
            <person name="Castanera R."/>
            <person name="Culley D."/>
            <person name="Daum C."/>
            <person name="Ezra D."/>
            <person name="Gonzalez J."/>
            <person name="Henrissat B."/>
            <person name="Kuo A."/>
            <person name="Liang C."/>
            <person name="Lipzen A."/>
            <person name="Lutzoni F."/>
            <person name="Magnuson J."/>
            <person name="Mondo S."/>
            <person name="Nolan M."/>
            <person name="Ohm R."/>
            <person name="Pangilinan J."/>
            <person name="Park H.-J."/>
            <person name="Ramirez L."/>
            <person name="Alfaro M."/>
            <person name="Sun H."/>
            <person name="Tritt A."/>
            <person name="Yoshinaga Y."/>
            <person name="Zwiers L.-H."/>
            <person name="Turgeon B."/>
            <person name="Goodwin S."/>
            <person name="Spatafora J."/>
            <person name="Crous P."/>
            <person name="Grigoriev I."/>
        </authorList>
    </citation>
    <scope>NUCLEOTIDE SEQUENCE</scope>
    <source>
        <strain evidence="4">CBS 130266</strain>
    </source>
</reference>
<dbReference type="GO" id="GO:0000139">
    <property type="term" value="C:Golgi membrane"/>
    <property type="evidence" value="ECO:0007669"/>
    <property type="project" value="TreeGrafter"/>
</dbReference>
<protein>
    <recommendedName>
        <fullName evidence="6">Glycosyltransferase family 34 protein</fullName>
    </recommendedName>
</protein>
<evidence type="ECO:0000256" key="3">
    <source>
        <dbReference type="ARBA" id="ARBA00022679"/>
    </source>
</evidence>